<organism evidence="1">
    <name type="scientific">viral metagenome</name>
    <dbReference type="NCBI Taxonomy" id="1070528"/>
    <lineage>
        <taxon>unclassified sequences</taxon>
        <taxon>metagenomes</taxon>
        <taxon>organismal metagenomes</taxon>
    </lineage>
</organism>
<dbReference type="Gene3D" id="2.160.20.80">
    <property type="entry name" value="E3 ubiquitin-protein ligase SopA"/>
    <property type="match status" value="1"/>
</dbReference>
<dbReference type="SUPFAM" id="SSF141571">
    <property type="entry name" value="Pentapeptide repeat-like"/>
    <property type="match status" value="1"/>
</dbReference>
<gene>
    <name evidence="1" type="ORF">MM415B00380_0039</name>
</gene>
<accession>A0A6M3J9S7</accession>
<dbReference type="InterPro" id="IPR001646">
    <property type="entry name" value="5peptide_repeat"/>
</dbReference>
<dbReference type="Pfam" id="PF00805">
    <property type="entry name" value="Pentapeptide"/>
    <property type="match status" value="2"/>
</dbReference>
<name>A0A6M3J9S7_9ZZZZ</name>
<evidence type="ECO:0000313" key="1">
    <source>
        <dbReference type="EMBL" id="QJA65787.1"/>
    </source>
</evidence>
<dbReference type="PANTHER" id="PTHR14136:SF17">
    <property type="entry name" value="BTB_POZ DOMAIN-CONTAINING PROTEIN KCTD9"/>
    <property type="match status" value="1"/>
</dbReference>
<proteinExistence type="predicted"/>
<dbReference type="InterPro" id="IPR051082">
    <property type="entry name" value="Pentapeptide-BTB/POZ_domain"/>
</dbReference>
<dbReference type="PANTHER" id="PTHR14136">
    <property type="entry name" value="BTB_POZ DOMAIN-CONTAINING PROTEIN KCTD9"/>
    <property type="match status" value="1"/>
</dbReference>
<protein>
    <recommendedName>
        <fullName evidence="2">Pentapeptide repeat-containing protein</fullName>
    </recommendedName>
</protein>
<reference evidence="1" key="1">
    <citation type="submission" date="2020-03" db="EMBL/GenBank/DDBJ databases">
        <title>The deep terrestrial virosphere.</title>
        <authorList>
            <person name="Holmfeldt K."/>
            <person name="Nilsson E."/>
            <person name="Simone D."/>
            <person name="Lopez-Fernandez M."/>
            <person name="Wu X."/>
            <person name="de Brujin I."/>
            <person name="Lundin D."/>
            <person name="Andersson A."/>
            <person name="Bertilsson S."/>
            <person name="Dopson M."/>
        </authorList>
    </citation>
    <scope>NUCLEOTIDE SEQUENCE</scope>
    <source>
        <strain evidence="1">MM415B00380</strain>
    </source>
</reference>
<dbReference type="EMBL" id="MT141544">
    <property type="protein sequence ID" value="QJA65787.1"/>
    <property type="molecule type" value="Genomic_DNA"/>
</dbReference>
<evidence type="ECO:0008006" key="2">
    <source>
        <dbReference type="Google" id="ProtNLM"/>
    </source>
</evidence>
<dbReference type="AlphaFoldDB" id="A0A6M3J9S7"/>
<sequence length="205" mass="22189">MEKMTKDEIMEVLRAHGLWIGDPAEGRWANLTGANLTGATLTGANLTDADLTDANLTRADLTGANLTRADLTDANLTGANLTGTRLAGADLTDANLTRADLTRADLTGATLTGAYLDGAYLAGANLTGARLRWQSHDLIAEILRQAAGHDSERLALTDDVRRYRDRCWDQWLDSGHPLLSWALDVLRPWAVGDPNAPKCLRKEEV</sequence>